<organism evidence="1">
    <name type="scientific">marine sediment metagenome</name>
    <dbReference type="NCBI Taxonomy" id="412755"/>
    <lineage>
        <taxon>unclassified sequences</taxon>
        <taxon>metagenomes</taxon>
        <taxon>ecological metagenomes</taxon>
    </lineage>
</organism>
<gene>
    <name evidence="1" type="ORF">LCGC14_2138630</name>
</gene>
<protein>
    <submittedName>
        <fullName evidence="1">Uncharacterized protein</fullName>
    </submittedName>
</protein>
<accession>A0A0F9DZA5</accession>
<proteinExistence type="predicted"/>
<evidence type="ECO:0000313" key="1">
    <source>
        <dbReference type="EMBL" id="KKL67074.1"/>
    </source>
</evidence>
<reference evidence="1" key="1">
    <citation type="journal article" date="2015" name="Nature">
        <title>Complex archaea that bridge the gap between prokaryotes and eukaryotes.</title>
        <authorList>
            <person name="Spang A."/>
            <person name="Saw J.H."/>
            <person name="Jorgensen S.L."/>
            <person name="Zaremba-Niedzwiedzka K."/>
            <person name="Martijn J."/>
            <person name="Lind A.E."/>
            <person name="van Eijk R."/>
            <person name="Schleper C."/>
            <person name="Guy L."/>
            <person name="Ettema T.J."/>
        </authorList>
    </citation>
    <scope>NUCLEOTIDE SEQUENCE</scope>
</reference>
<name>A0A0F9DZA5_9ZZZZ</name>
<dbReference type="EMBL" id="LAZR01026995">
    <property type="protein sequence ID" value="KKL67074.1"/>
    <property type="molecule type" value="Genomic_DNA"/>
</dbReference>
<dbReference type="AlphaFoldDB" id="A0A0F9DZA5"/>
<comment type="caution">
    <text evidence="1">The sequence shown here is derived from an EMBL/GenBank/DDBJ whole genome shotgun (WGS) entry which is preliminary data.</text>
</comment>
<sequence length="169" mass="18824">MLTAANVPLTTGMTILRSAGNGPGASTRWSRARARFADEGAGIRRTAITGIVLIGVSFLAGRALRWFGPYQGQSSVLLTDRLHPKGDPRFHVVAVRVPGEVLFAVQYWDALRVIVKEKGGKERMVYLTGYNMRTSYPQPSRDKISIETLEEFRKADWSDMSRWILRLGG</sequence>